<evidence type="ECO:0000256" key="1">
    <source>
        <dbReference type="ARBA" id="ARBA00004604"/>
    </source>
</evidence>
<accession>A0A1B0C7K7</accession>
<dbReference type="EnsemblMetazoa" id="GPPI051400-RA">
    <property type="protein sequence ID" value="GPPI051400-PA"/>
    <property type="gene ID" value="GPPI051400"/>
</dbReference>
<reference evidence="7" key="1">
    <citation type="submission" date="2015-01" db="EMBL/GenBank/DDBJ databases">
        <authorList>
            <person name="Aksoy S."/>
            <person name="Warren W."/>
            <person name="Wilson R.K."/>
        </authorList>
    </citation>
    <scope>NUCLEOTIDE SEQUENCE [LARGE SCALE GENOMIC DNA]</scope>
    <source>
        <strain evidence="7">IAEA</strain>
    </source>
</reference>
<keyword evidence="3" id="KW-0240">DNA-directed RNA polymerase</keyword>
<evidence type="ECO:0000256" key="5">
    <source>
        <dbReference type="ARBA" id="ARBA00023242"/>
    </source>
</evidence>
<keyword evidence="5" id="KW-0539">Nucleus</keyword>
<proteinExistence type="inferred from homology"/>
<dbReference type="Proteomes" id="UP000092460">
    <property type="component" value="Unassembled WGS sequence"/>
</dbReference>
<dbReference type="EMBL" id="JXJN01028934">
    <property type="status" value="NOT_ANNOTATED_CDS"/>
    <property type="molecule type" value="Genomic_DNA"/>
</dbReference>
<name>A0A1B0C7K7_9MUSC</name>
<sequence>MSPIIEQRRLFNKDVRNRTKALMQFVYKMYAARACFSTVSFRCNTSLTSLRFAAAFVGVRNRKKAKNENKTFCRTCSSTFLFFYIYFHRVYMYKMKDKAKVENVYIAKNNDLLPTLITFQNGKLLALNKSRTRFWRLKRQFDSAESSQAGALLALNGQTYFGLINCKETNGLTDTYICVRKKAKNTLAIIPVDQASLSNNVIIQTGNVPSSQIEALHGDTLLKKFGGRKAMRYIADKEKMHVNVNIVQEGLQAQVDAETSTNNEENADNNITYYESIRPRFNSEAKEVSEVYKLTDIVPQELLDRLEEEAKTIYQTKVDEIP</sequence>
<dbReference type="GO" id="GO:0003677">
    <property type="term" value="F:DNA binding"/>
    <property type="evidence" value="ECO:0007669"/>
    <property type="project" value="InterPro"/>
</dbReference>
<dbReference type="GO" id="GO:0006351">
    <property type="term" value="P:DNA-templated transcription"/>
    <property type="evidence" value="ECO:0007669"/>
    <property type="project" value="InterPro"/>
</dbReference>
<dbReference type="PANTHER" id="PTHR14440">
    <property type="entry name" value="DNA-DIRECTED RNA POLYMERASE I SUBUNIT RPA49"/>
    <property type="match status" value="1"/>
</dbReference>
<dbReference type="AlphaFoldDB" id="A0A1B0C7K7"/>
<evidence type="ECO:0000313" key="7">
    <source>
        <dbReference type="Proteomes" id="UP000092460"/>
    </source>
</evidence>
<protein>
    <submittedName>
        <fullName evidence="6">Uncharacterized protein</fullName>
    </submittedName>
</protein>
<comment type="subcellular location">
    <subcellularLocation>
        <location evidence="1">Nucleus</location>
        <location evidence="1">Nucleolus</location>
    </subcellularLocation>
</comment>
<dbReference type="VEuPathDB" id="VectorBase:GPPI051400"/>
<keyword evidence="4" id="KW-0804">Transcription</keyword>
<dbReference type="STRING" id="67801.A0A1B0C7K7"/>
<dbReference type="Pfam" id="PF06870">
    <property type="entry name" value="RNA_pol_I_A49"/>
    <property type="match status" value="1"/>
</dbReference>
<evidence type="ECO:0000256" key="3">
    <source>
        <dbReference type="ARBA" id="ARBA00022478"/>
    </source>
</evidence>
<organism evidence="6 7">
    <name type="scientific">Glossina palpalis gambiensis</name>
    <dbReference type="NCBI Taxonomy" id="67801"/>
    <lineage>
        <taxon>Eukaryota</taxon>
        <taxon>Metazoa</taxon>
        <taxon>Ecdysozoa</taxon>
        <taxon>Arthropoda</taxon>
        <taxon>Hexapoda</taxon>
        <taxon>Insecta</taxon>
        <taxon>Pterygota</taxon>
        <taxon>Neoptera</taxon>
        <taxon>Endopterygota</taxon>
        <taxon>Diptera</taxon>
        <taxon>Brachycera</taxon>
        <taxon>Muscomorpha</taxon>
        <taxon>Hippoboscoidea</taxon>
        <taxon>Glossinidae</taxon>
        <taxon>Glossina</taxon>
    </lineage>
</organism>
<evidence type="ECO:0000256" key="4">
    <source>
        <dbReference type="ARBA" id="ARBA00023163"/>
    </source>
</evidence>
<reference evidence="6" key="2">
    <citation type="submission" date="2020-05" db="UniProtKB">
        <authorList>
            <consortium name="EnsemblMetazoa"/>
        </authorList>
    </citation>
    <scope>IDENTIFICATION</scope>
    <source>
        <strain evidence="6">IAEA</strain>
    </source>
</reference>
<dbReference type="GO" id="GO:0000428">
    <property type="term" value="C:DNA-directed RNA polymerase complex"/>
    <property type="evidence" value="ECO:0007669"/>
    <property type="project" value="UniProtKB-KW"/>
</dbReference>
<dbReference type="GO" id="GO:0005730">
    <property type="term" value="C:nucleolus"/>
    <property type="evidence" value="ECO:0007669"/>
    <property type="project" value="UniProtKB-SubCell"/>
</dbReference>
<comment type="similarity">
    <text evidence="2">Belongs to the eukaryotic RPA49/POLR1E RNA polymerase subunit family.</text>
</comment>
<dbReference type="InterPro" id="IPR009668">
    <property type="entry name" value="RNA_pol-assoc_fac_A49-like"/>
</dbReference>
<evidence type="ECO:0000256" key="2">
    <source>
        <dbReference type="ARBA" id="ARBA00009430"/>
    </source>
</evidence>
<evidence type="ECO:0000313" key="6">
    <source>
        <dbReference type="EnsemblMetazoa" id="GPPI051400-PA"/>
    </source>
</evidence>
<keyword evidence="7" id="KW-1185">Reference proteome</keyword>